<name>A0A532V595_UNCL8</name>
<reference evidence="3 4" key="1">
    <citation type="submission" date="2017-06" db="EMBL/GenBank/DDBJ databases">
        <title>Novel microbial phyla capable of carbon fixation and sulfur reduction in deep-sea sediments.</title>
        <authorList>
            <person name="Huang J."/>
            <person name="Baker B."/>
            <person name="Wang Y."/>
        </authorList>
    </citation>
    <scope>NUCLEOTIDE SEQUENCE [LARGE SCALE GENOMIC DNA]</scope>
    <source>
        <strain evidence="3">B3_LCP</strain>
    </source>
</reference>
<dbReference type="InterPro" id="IPR025388">
    <property type="entry name" value="Alginate_export_dom"/>
</dbReference>
<dbReference type="InterPro" id="IPR053728">
    <property type="entry name" value="Alginate_Permeability_Chnl"/>
</dbReference>
<evidence type="ECO:0000313" key="4">
    <source>
        <dbReference type="Proteomes" id="UP000319619"/>
    </source>
</evidence>
<dbReference type="Gene3D" id="2.40.160.100">
    <property type="match status" value="1"/>
</dbReference>
<feature type="signal peptide" evidence="1">
    <location>
        <begin position="1"/>
        <end position="21"/>
    </location>
</feature>
<feature type="domain" description="Alginate export" evidence="2">
    <location>
        <begin position="25"/>
        <end position="395"/>
    </location>
</feature>
<keyword evidence="1" id="KW-0732">Signal</keyword>
<evidence type="ECO:0000259" key="2">
    <source>
        <dbReference type="Pfam" id="PF13372"/>
    </source>
</evidence>
<gene>
    <name evidence="3" type="ORF">CEE37_01455</name>
</gene>
<dbReference type="SUPFAM" id="SSF56935">
    <property type="entry name" value="Porins"/>
    <property type="match status" value="1"/>
</dbReference>
<evidence type="ECO:0000256" key="1">
    <source>
        <dbReference type="SAM" id="SignalP"/>
    </source>
</evidence>
<feature type="chain" id="PRO_5021773969" description="Alginate export domain-containing protein" evidence="1">
    <location>
        <begin position="22"/>
        <end position="408"/>
    </location>
</feature>
<dbReference type="Proteomes" id="UP000319619">
    <property type="component" value="Unassembled WGS sequence"/>
</dbReference>
<protein>
    <recommendedName>
        <fullName evidence="2">Alginate export domain-containing protein</fullName>
    </recommendedName>
</protein>
<comment type="caution">
    <text evidence="3">The sequence shown here is derived from an EMBL/GenBank/DDBJ whole genome shotgun (WGS) entry which is preliminary data.</text>
</comment>
<sequence length="408" mass="46217">MKKIIIGTLVLLMVISTIAFSADELTVTAQLRHRFEMSNKDFNSGTAFNDVNLLRTRLGVKFAPSDDLFAFVQMQDSRKFGEERGTLADDTLQNGMPDDLDLHQAYFLVKDLFDLPLDVKIGRMEVVYGPQRLIGSVGWHNIGRSFDGFIFKLHFDKFSVDLFNLKEVEASMNGDLGDKNIFGAYADFDLIESHKTQAFLIWQQERPVELLDRYTAGIYAKGNLNGFHHETEFAIQGGAKDNDTTSVSAMMFALNVGYKFKDVGFKPDLTVGVDYLSGDDDPNDNTCKTFDTMYATNHKYYGYMDYFPANMMDLGLMDMHAKVAIKPTAECTMKLAYHMFQANQNYILLDGSESKNFGSEIDLTMKRKYNDHVSFVLGASLFTPGEIFKETMGDKTSTWFYLMTLVNL</sequence>
<proteinExistence type="predicted"/>
<dbReference type="EMBL" id="NJBN01000001">
    <property type="protein sequence ID" value="TKJ42374.1"/>
    <property type="molecule type" value="Genomic_DNA"/>
</dbReference>
<evidence type="ECO:0000313" key="3">
    <source>
        <dbReference type="EMBL" id="TKJ42374.1"/>
    </source>
</evidence>
<dbReference type="AlphaFoldDB" id="A0A532V595"/>
<organism evidence="3 4">
    <name type="scientific">candidate division LCP-89 bacterium B3_LCP</name>
    <dbReference type="NCBI Taxonomy" id="2012998"/>
    <lineage>
        <taxon>Bacteria</taxon>
        <taxon>Pseudomonadati</taxon>
        <taxon>Bacteria division LCP-89</taxon>
    </lineage>
</organism>
<dbReference type="Pfam" id="PF13372">
    <property type="entry name" value="Alginate_exp"/>
    <property type="match status" value="1"/>
</dbReference>
<accession>A0A532V595</accession>